<accession>A0A6J7WSM0</accession>
<gene>
    <name evidence="1" type="ORF">UFOVP357_52</name>
</gene>
<proteinExistence type="predicted"/>
<organism evidence="1">
    <name type="scientific">uncultured Caudovirales phage</name>
    <dbReference type="NCBI Taxonomy" id="2100421"/>
    <lineage>
        <taxon>Viruses</taxon>
        <taxon>Duplodnaviria</taxon>
        <taxon>Heunggongvirae</taxon>
        <taxon>Uroviricota</taxon>
        <taxon>Caudoviricetes</taxon>
        <taxon>Peduoviridae</taxon>
        <taxon>Maltschvirus</taxon>
        <taxon>Maltschvirus maltsch</taxon>
    </lineage>
</organism>
<protein>
    <submittedName>
        <fullName evidence="1">Uncharacterized protein</fullName>
    </submittedName>
</protein>
<reference evidence="1" key="1">
    <citation type="submission" date="2020-05" db="EMBL/GenBank/DDBJ databases">
        <authorList>
            <person name="Chiriac C."/>
            <person name="Salcher M."/>
            <person name="Ghai R."/>
            <person name="Kavagutti S V."/>
        </authorList>
    </citation>
    <scope>NUCLEOTIDE SEQUENCE</scope>
</reference>
<name>A0A6J7WSM0_9CAUD</name>
<dbReference type="EMBL" id="LR798289">
    <property type="protein sequence ID" value="CAB5220946.1"/>
    <property type="molecule type" value="Genomic_DNA"/>
</dbReference>
<evidence type="ECO:0000313" key="1">
    <source>
        <dbReference type="EMBL" id="CAB5220946.1"/>
    </source>
</evidence>
<sequence>MDEVGVEVMGFTATDVLAVIREDEEFMSEAEAEKFLRVMGRKFQDRLTEEGFDILRSMVVMYREEVANG</sequence>